<proteinExistence type="predicted"/>
<name>A0AAU9AEL0_LYSEN</name>
<gene>
    <name evidence="2" type="ORF">LEN_2058</name>
</gene>
<dbReference type="KEGG" id="lem:LEN_2058"/>
<reference evidence="2 3" key="1">
    <citation type="journal article" date="2017" name="DNA Res.">
        <title>Complete genome sequence and expression profile of the commercial lytic enzyme producer Lysobacter enzymogenes M497-1.</title>
        <authorList>
            <person name="Takami H."/>
            <person name="Toyoda A."/>
            <person name="Uchiyama I."/>
            <person name="Itoh T."/>
            <person name="Takaki Y."/>
            <person name="Arai W."/>
            <person name="Nishi S."/>
            <person name="Kawai M."/>
            <person name="Shinya K."/>
            <person name="Ikeda H."/>
        </authorList>
    </citation>
    <scope>NUCLEOTIDE SEQUENCE [LARGE SCALE GENOMIC DNA]</scope>
    <source>
        <strain evidence="2 3">M497-1</strain>
    </source>
</reference>
<dbReference type="EMBL" id="AP014940">
    <property type="protein sequence ID" value="BAV97545.1"/>
    <property type="molecule type" value="Genomic_DNA"/>
</dbReference>
<organism evidence="2 3">
    <name type="scientific">Lysobacter enzymogenes</name>
    <dbReference type="NCBI Taxonomy" id="69"/>
    <lineage>
        <taxon>Bacteria</taxon>
        <taxon>Pseudomonadati</taxon>
        <taxon>Pseudomonadota</taxon>
        <taxon>Gammaproteobacteria</taxon>
        <taxon>Lysobacterales</taxon>
        <taxon>Lysobacteraceae</taxon>
        <taxon>Lysobacter</taxon>
    </lineage>
</organism>
<dbReference type="AlphaFoldDB" id="A0AAU9AEL0"/>
<accession>A0AAU9AEL0</accession>
<keyword evidence="1" id="KW-0812">Transmembrane</keyword>
<feature type="transmembrane region" description="Helical" evidence="1">
    <location>
        <begin position="34"/>
        <end position="58"/>
    </location>
</feature>
<evidence type="ECO:0000313" key="3">
    <source>
        <dbReference type="Proteomes" id="UP000218824"/>
    </source>
</evidence>
<evidence type="ECO:0000256" key="1">
    <source>
        <dbReference type="SAM" id="Phobius"/>
    </source>
</evidence>
<dbReference type="GeneID" id="83063928"/>
<evidence type="ECO:0000313" key="2">
    <source>
        <dbReference type="EMBL" id="BAV97545.1"/>
    </source>
</evidence>
<keyword evidence="1" id="KW-0472">Membrane</keyword>
<dbReference type="Proteomes" id="UP000218824">
    <property type="component" value="Chromosome"/>
</dbReference>
<dbReference type="RefSeq" id="WP_096377673.1">
    <property type="nucleotide sequence ID" value="NZ_AP014940.1"/>
</dbReference>
<keyword evidence="1" id="KW-1133">Transmembrane helix</keyword>
<feature type="transmembrane region" description="Helical" evidence="1">
    <location>
        <begin position="78"/>
        <end position="100"/>
    </location>
</feature>
<feature type="transmembrane region" description="Helical" evidence="1">
    <location>
        <begin position="6"/>
        <end position="22"/>
    </location>
</feature>
<protein>
    <submittedName>
        <fullName evidence="2">Uncharacterized protein</fullName>
    </submittedName>
</protein>
<sequence length="114" mass="12241">MEFVILLGLMLGGFVLVEWALWAGRRGSRNSVRYLILATLLRSLAYTPGIIAAGHGAIPVPNGLGLLFALSIGSGDGAGYYPMPWVSVPLALVLFLSVFVRQRIELGERGDDGR</sequence>